<dbReference type="Gene3D" id="1.10.1200.10">
    <property type="entry name" value="ACP-like"/>
    <property type="match status" value="1"/>
</dbReference>
<dbReference type="PROSITE" id="PS50075">
    <property type="entry name" value="CARRIER"/>
    <property type="match status" value="1"/>
</dbReference>
<proteinExistence type="predicted"/>
<gene>
    <name evidence="4" type="ORF">AC230_01715</name>
</gene>
<keyword evidence="2" id="KW-0597">Phosphoprotein</keyword>
<organism evidence="4 5">
    <name type="scientific">Streptomyces caatingaensis</name>
    <dbReference type="NCBI Taxonomy" id="1678637"/>
    <lineage>
        <taxon>Bacteria</taxon>
        <taxon>Bacillati</taxon>
        <taxon>Actinomycetota</taxon>
        <taxon>Actinomycetes</taxon>
        <taxon>Kitasatosporales</taxon>
        <taxon>Streptomycetaceae</taxon>
        <taxon>Streptomyces</taxon>
    </lineage>
</organism>
<dbReference type="Proteomes" id="UP000037288">
    <property type="component" value="Unassembled WGS sequence"/>
</dbReference>
<dbReference type="AlphaFoldDB" id="A0A0K9XJ72"/>
<keyword evidence="5" id="KW-1185">Reference proteome</keyword>
<evidence type="ECO:0000313" key="5">
    <source>
        <dbReference type="Proteomes" id="UP000037288"/>
    </source>
</evidence>
<dbReference type="PROSITE" id="PS00012">
    <property type="entry name" value="PHOSPHOPANTETHEINE"/>
    <property type="match status" value="1"/>
</dbReference>
<name>A0A0K9XJ72_9ACTN</name>
<dbReference type="Pfam" id="PF00550">
    <property type="entry name" value="PP-binding"/>
    <property type="match status" value="1"/>
</dbReference>
<feature type="domain" description="Carrier" evidence="3">
    <location>
        <begin position="3"/>
        <end position="82"/>
    </location>
</feature>
<dbReference type="InterPro" id="IPR009081">
    <property type="entry name" value="PP-bd_ACP"/>
</dbReference>
<dbReference type="STRING" id="1678637.AC230_01715"/>
<evidence type="ECO:0000259" key="3">
    <source>
        <dbReference type="PROSITE" id="PS50075"/>
    </source>
</evidence>
<comment type="caution">
    <text evidence="4">The sequence shown here is derived from an EMBL/GenBank/DDBJ whole genome shotgun (WGS) entry which is preliminary data.</text>
</comment>
<evidence type="ECO:0000256" key="2">
    <source>
        <dbReference type="ARBA" id="ARBA00022553"/>
    </source>
</evidence>
<dbReference type="RefSeq" id="WP_049714125.1">
    <property type="nucleotide sequence ID" value="NZ_LFXA01000002.1"/>
</dbReference>
<protein>
    <recommendedName>
        <fullName evidence="3">Carrier domain-containing protein</fullName>
    </recommendedName>
</protein>
<dbReference type="OrthoDB" id="3537906at2"/>
<evidence type="ECO:0000313" key="4">
    <source>
        <dbReference type="EMBL" id="KNB53420.1"/>
    </source>
</evidence>
<keyword evidence="1" id="KW-0596">Phosphopantetheine</keyword>
<reference evidence="5" key="1">
    <citation type="submission" date="2015-07" db="EMBL/GenBank/DDBJ databases">
        <title>Draft genome sequence of Streptomyces sp. CMAA 1322, a bacterium isolated from Caatinga biome, from dry forest semiarid of Brazil.</title>
        <authorList>
            <person name="Santos S.N."/>
            <person name="Gacesa R."/>
            <person name="Taketani R.G."/>
            <person name="Long P.F."/>
            <person name="Melo I.S."/>
        </authorList>
    </citation>
    <scope>NUCLEOTIDE SEQUENCE [LARGE SCALE GENOMIC DNA]</scope>
    <source>
        <strain evidence="5">CMAA 1322</strain>
    </source>
</reference>
<dbReference type="SUPFAM" id="SSF47336">
    <property type="entry name" value="ACP-like"/>
    <property type="match status" value="1"/>
</dbReference>
<dbReference type="InterPro" id="IPR006162">
    <property type="entry name" value="Ppantetheine_attach_site"/>
</dbReference>
<accession>A0A0K9XJ72</accession>
<sequence length="97" mass="10745">MSEITLDRLVTVIRECAGDSDEFDLDGDILDVTFEELGYDSLALLEISARLQEEFGATVSETEMETPRITLRLLNEAVRSDADRTDADRTDSSEVAA</sequence>
<dbReference type="PATRIC" id="fig|1678637.3.peg.367"/>
<dbReference type="InterPro" id="IPR036736">
    <property type="entry name" value="ACP-like_sf"/>
</dbReference>
<evidence type="ECO:0000256" key="1">
    <source>
        <dbReference type="ARBA" id="ARBA00022450"/>
    </source>
</evidence>
<dbReference type="EMBL" id="LFXA01000002">
    <property type="protein sequence ID" value="KNB53420.1"/>
    <property type="molecule type" value="Genomic_DNA"/>
</dbReference>